<dbReference type="Proteomes" id="UP000664628">
    <property type="component" value="Unassembled WGS sequence"/>
</dbReference>
<dbReference type="NCBIfam" id="TIGR01643">
    <property type="entry name" value="YD_repeat_2x"/>
    <property type="match status" value="2"/>
</dbReference>
<dbReference type="Pfam" id="PF05593">
    <property type="entry name" value="RHS_repeat"/>
    <property type="match status" value="1"/>
</dbReference>
<dbReference type="EMBL" id="JAFMYW010000012">
    <property type="protein sequence ID" value="MBO0952671.1"/>
    <property type="molecule type" value="Genomic_DNA"/>
</dbReference>
<protein>
    <submittedName>
        <fullName evidence="1">RHS repeat protein</fullName>
    </submittedName>
</protein>
<organism evidence="1 2">
    <name type="scientific">Fibrella forsythiae</name>
    <dbReference type="NCBI Taxonomy" id="2817061"/>
    <lineage>
        <taxon>Bacteria</taxon>
        <taxon>Pseudomonadati</taxon>
        <taxon>Bacteroidota</taxon>
        <taxon>Cytophagia</taxon>
        <taxon>Cytophagales</taxon>
        <taxon>Spirosomataceae</taxon>
        <taxon>Fibrella</taxon>
    </lineage>
</organism>
<dbReference type="Gene3D" id="2.180.10.10">
    <property type="entry name" value="RHS repeat-associated core"/>
    <property type="match status" value="1"/>
</dbReference>
<accession>A0ABS3JRN7</accession>
<evidence type="ECO:0000313" key="1">
    <source>
        <dbReference type="EMBL" id="MBO0952671.1"/>
    </source>
</evidence>
<proteinExistence type="predicted"/>
<sequence>MKQKDPLGNRQQWVYSDYNQLLAKTDSLGQVTQFRYDEAGNLIATRYADS</sequence>
<dbReference type="RefSeq" id="WP_207332667.1">
    <property type="nucleotide sequence ID" value="NZ_JAFMYW010000012.1"/>
</dbReference>
<evidence type="ECO:0000313" key="2">
    <source>
        <dbReference type="Proteomes" id="UP000664628"/>
    </source>
</evidence>
<comment type="caution">
    <text evidence="1">The sequence shown here is derived from an EMBL/GenBank/DDBJ whole genome shotgun (WGS) entry which is preliminary data.</text>
</comment>
<gene>
    <name evidence="1" type="ORF">J2I46_29095</name>
</gene>
<dbReference type="InterPro" id="IPR006530">
    <property type="entry name" value="YD"/>
</dbReference>
<dbReference type="InterPro" id="IPR031325">
    <property type="entry name" value="RHS_repeat"/>
</dbReference>
<name>A0ABS3JRN7_9BACT</name>
<reference evidence="1 2" key="1">
    <citation type="submission" date="2021-03" db="EMBL/GenBank/DDBJ databases">
        <title>Fibrella sp. HMF5405 genome sequencing and assembly.</title>
        <authorList>
            <person name="Kang H."/>
            <person name="Kim H."/>
            <person name="Bae S."/>
            <person name="Joh K."/>
        </authorList>
    </citation>
    <scope>NUCLEOTIDE SEQUENCE [LARGE SCALE GENOMIC DNA]</scope>
    <source>
        <strain evidence="1 2">HMF5405</strain>
    </source>
</reference>
<keyword evidence="2" id="KW-1185">Reference proteome</keyword>